<evidence type="ECO:0000256" key="6">
    <source>
        <dbReference type="RuleBase" id="RU368020"/>
    </source>
</evidence>
<dbReference type="InterPro" id="IPR051269">
    <property type="entry name" value="Fe-S_cluster_ET"/>
</dbReference>
<evidence type="ECO:0000256" key="5">
    <source>
        <dbReference type="ARBA" id="ARBA00023014"/>
    </source>
</evidence>
<dbReference type="PANTHER" id="PTHR36923">
    <property type="entry name" value="FERREDOXIN"/>
    <property type="match status" value="1"/>
</dbReference>
<dbReference type="InterPro" id="IPR017900">
    <property type="entry name" value="4Fe4S_Fe_S_CS"/>
</dbReference>
<comment type="function">
    <text evidence="6">Ferredoxins are iron-sulfur proteins that transfer electrons in a wide variety of metabolic reactions.</text>
</comment>
<dbReference type="InterPro" id="IPR001080">
    <property type="entry name" value="3Fe4S_ferredoxin"/>
</dbReference>
<organism evidence="8">
    <name type="scientific">candidate division WOR-3 bacterium</name>
    <dbReference type="NCBI Taxonomy" id="2052148"/>
    <lineage>
        <taxon>Bacteria</taxon>
        <taxon>Bacteria division WOR-3</taxon>
    </lineage>
</organism>
<evidence type="ECO:0000313" key="8">
    <source>
        <dbReference type="EMBL" id="HHS52863.1"/>
    </source>
</evidence>
<dbReference type="InterPro" id="IPR017896">
    <property type="entry name" value="4Fe4S_Fe-S-bd"/>
</dbReference>
<dbReference type="Pfam" id="PF13370">
    <property type="entry name" value="Fer4_13"/>
    <property type="match status" value="1"/>
</dbReference>
<dbReference type="SUPFAM" id="SSF54862">
    <property type="entry name" value="4Fe-4S ferredoxins"/>
    <property type="match status" value="1"/>
</dbReference>
<gene>
    <name evidence="8" type="ORF">ENW73_08425</name>
</gene>
<feature type="domain" description="4Fe-4S ferredoxin-type" evidence="7">
    <location>
        <begin position="1"/>
        <end position="29"/>
    </location>
</feature>
<dbReference type="Gene3D" id="3.30.70.20">
    <property type="match status" value="1"/>
</dbReference>
<keyword evidence="1 6" id="KW-0813">Transport</keyword>
<dbReference type="GO" id="GO:0005506">
    <property type="term" value="F:iron ion binding"/>
    <property type="evidence" value="ECO:0007669"/>
    <property type="project" value="UniProtKB-UniRule"/>
</dbReference>
<keyword evidence="4 6" id="KW-0408">Iron</keyword>
<evidence type="ECO:0000256" key="1">
    <source>
        <dbReference type="ARBA" id="ARBA00022448"/>
    </source>
</evidence>
<dbReference type="PRINTS" id="PR00352">
    <property type="entry name" value="3FE4SFRDOXIN"/>
</dbReference>
<name>A0A7C6EH40_UNCW3</name>
<dbReference type="PANTHER" id="PTHR36923:SF3">
    <property type="entry name" value="FERREDOXIN"/>
    <property type="match status" value="1"/>
</dbReference>
<evidence type="ECO:0000256" key="2">
    <source>
        <dbReference type="ARBA" id="ARBA00022723"/>
    </source>
</evidence>
<accession>A0A7C6EH40</accession>
<protein>
    <recommendedName>
        <fullName evidence="6">Ferredoxin</fullName>
    </recommendedName>
</protein>
<keyword evidence="5 6" id="KW-0411">Iron-sulfur</keyword>
<dbReference type="EMBL" id="DTLI01000199">
    <property type="protein sequence ID" value="HHS52863.1"/>
    <property type="molecule type" value="Genomic_DNA"/>
</dbReference>
<dbReference type="GO" id="GO:0009055">
    <property type="term" value="F:electron transfer activity"/>
    <property type="evidence" value="ECO:0007669"/>
    <property type="project" value="UniProtKB-UniRule"/>
</dbReference>
<dbReference type="GO" id="GO:0051536">
    <property type="term" value="F:iron-sulfur cluster binding"/>
    <property type="evidence" value="ECO:0007669"/>
    <property type="project" value="UniProtKB-KW"/>
</dbReference>
<evidence type="ECO:0000256" key="4">
    <source>
        <dbReference type="ARBA" id="ARBA00023004"/>
    </source>
</evidence>
<dbReference type="PROSITE" id="PS51379">
    <property type="entry name" value="4FE4S_FER_2"/>
    <property type="match status" value="1"/>
</dbReference>
<evidence type="ECO:0000256" key="3">
    <source>
        <dbReference type="ARBA" id="ARBA00022982"/>
    </source>
</evidence>
<dbReference type="PROSITE" id="PS00198">
    <property type="entry name" value="4FE4S_FER_1"/>
    <property type="match status" value="1"/>
</dbReference>
<sequence length="62" mass="6649">MKVTIDKETCSGCELCVTTCPDIFEMAGDVASVKVDIVPEAAQDCVRQAVEDCPVTAIKIEE</sequence>
<keyword evidence="3 6" id="KW-0249">Electron transport</keyword>
<comment type="caution">
    <text evidence="8">The sequence shown here is derived from an EMBL/GenBank/DDBJ whole genome shotgun (WGS) entry which is preliminary data.</text>
</comment>
<proteinExistence type="predicted"/>
<keyword evidence="2 6" id="KW-0479">Metal-binding</keyword>
<reference evidence="8" key="1">
    <citation type="journal article" date="2020" name="mSystems">
        <title>Genome- and Community-Level Interaction Insights into Carbon Utilization and Element Cycling Functions of Hydrothermarchaeota in Hydrothermal Sediment.</title>
        <authorList>
            <person name="Zhou Z."/>
            <person name="Liu Y."/>
            <person name="Xu W."/>
            <person name="Pan J."/>
            <person name="Luo Z.H."/>
            <person name="Li M."/>
        </authorList>
    </citation>
    <scope>NUCLEOTIDE SEQUENCE [LARGE SCALE GENOMIC DNA]</scope>
    <source>
        <strain evidence="8">SpSt-876</strain>
    </source>
</reference>
<dbReference type="AlphaFoldDB" id="A0A7C6EH40"/>
<evidence type="ECO:0000259" key="7">
    <source>
        <dbReference type="PROSITE" id="PS51379"/>
    </source>
</evidence>